<dbReference type="Pfam" id="PF00664">
    <property type="entry name" value="ABC_membrane"/>
    <property type="match status" value="2"/>
</dbReference>
<dbReference type="InterPro" id="IPR017871">
    <property type="entry name" value="ABC_transporter-like_CS"/>
</dbReference>
<feature type="compositionally biased region" description="Basic and acidic residues" evidence="9">
    <location>
        <begin position="1090"/>
        <end position="1107"/>
    </location>
</feature>
<feature type="transmembrane region" description="Helical" evidence="10">
    <location>
        <begin position="904"/>
        <end position="927"/>
    </location>
</feature>
<feature type="domain" description="ABC transporter" evidence="11">
    <location>
        <begin position="383"/>
        <end position="662"/>
    </location>
</feature>
<keyword evidence="5" id="KW-0547">Nucleotide-binding</keyword>
<evidence type="ECO:0000256" key="9">
    <source>
        <dbReference type="SAM" id="MobiDB-lite"/>
    </source>
</evidence>
<evidence type="ECO:0000256" key="3">
    <source>
        <dbReference type="ARBA" id="ARBA00022448"/>
    </source>
</evidence>
<dbReference type="OrthoDB" id="6500128at2759"/>
<dbReference type="SMART" id="SM00382">
    <property type="entry name" value="AAA"/>
    <property type="match status" value="2"/>
</dbReference>
<dbReference type="PROSITE" id="PS50929">
    <property type="entry name" value="ABC_TM1F"/>
    <property type="match status" value="2"/>
</dbReference>
<dbReference type="InterPro" id="IPR011527">
    <property type="entry name" value="ABC1_TM_dom"/>
</dbReference>
<dbReference type="PROSITE" id="PS00211">
    <property type="entry name" value="ABC_TRANSPORTER_1"/>
    <property type="match status" value="2"/>
</dbReference>
<dbReference type="InterPro" id="IPR003593">
    <property type="entry name" value="AAA+_ATPase"/>
</dbReference>
<dbReference type="SUPFAM" id="SSF90123">
    <property type="entry name" value="ABC transporter transmembrane region"/>
    <property type="match status" value="2"/>
</dbReference>
<feature type="compositionally biased region" description="Basic and acidic residues" evidence="9">
    <location>
        <begin position="714"/>
        <end position="734"/>
    </location>
</feature>
<dbReference type="Pfam" id="PF00005">
    <property type="entry name" value="ABC_tran"/>
    <property type="match status" value="2"/>
</dbReference>
<feature type="transmembrane region" description="Helical" evidence="10">
    <location>
        <begin position="805"/>
        <end position="831"/>
    </location>
</feature>
<feature type="transmembrane region" description="Helical" evidence="10">
    <location>
        <begin position="1025"/>
        <end position="1046"/>
    </location>
</feature>
<feature type="transmembrane region" description="Helical" evidence="10">
    <location>
        <begin position="986"/>
        <end position="1010"/>
    </location>
</feature>
<feature type="transmembrane region" description="Helical" evidence="10">
    <location>
        <begin position="319"/>
        <end position="339"/>
    </location>
</feature>
<dbReference type="GO" id="GO:0090374">
    <property type="term" value="P:oligopeptide export from mitochondrion"/>
    <property type="evidence" value="ECO:0007669"/>
    <property type="project" value="TreeGrafter"/>
</dbReference>
<sequence>MGIFTKKKVAEKKEPEKPKQPWYKEATTWFRLLLSPGYTFWDVILLIGGVVGAIAAGVPFPLLGILFGQLIDDLNSADCAQQDATTSTGGLSDSVITKVAYICYITIANWCFIYIYTNCWTILGERLVRRLRERYLRALLRQELAFFDQLPAGDVSSRLSIDLNSIQTGTSEKVGICIASVSYFVASYIVAFMKYAELAGILVSLVPAYFLMAFVGSYFIKRYSGRVSDQLALATSIASESLNKLTIVHAFGANARLEAKFAEYLGEARKEGFKKAITAGVQLGLLYFIAYSTNALAYWRGSEGIAESVESGDGGSRVGAVYTVIFLLIDASFIISQVAPFMQIFGTAAGAFDKLNEAIDRKSAIDPTDHSAGRRFDHVDGGLEFEGVKFSYPSRPDVEVLKELSISIPAYKHTAIVGQSGSGKSTVAALLARLYDPLAGSVRLDGLDLKELNVAQLRGLIGTVQQDPGLLDRSILENIAHGLINSSAGTEEIKAVLDGHLSTFAEKVRERGSGKFEVVLANQSEAVRSVVARVIRAATIADAIGFIERLDDGFATNVGSSGNQFSGGQKQRIALSRALVRDPKILLLDEATSALDSRSERLIQGALREAAKGRTTINIAHRLSTVKFADNIIVMRSGKVVEQGTHAELIAKDDVYASMVRLQNVSQSQDADAAAAHEENPQDAISSRDSSSDLANEKEGLREDSITQSLSQDKTVEKAEEKAGDEKKDDAEKGKKVKDKKRGVWSTICGVGHLTRSQALYLLVAFTAAVIVGGSYSGEAVIFGHTISSFSACNEASAIRSAGHFWGLLFFILAIIEFFANLTMGSLFGLVGENTLYKIRILSLRTLLGQDADWHQSEGRDPAGLLSFITSDANALAGLTGTILGTLFSILINSVAGVALSLAIAWRIAIVLLACVPVLLGSGIMRLRVFAKFHEKHGAAFASATGFAVEAVNSIRTISIFSLEDEAVNVYHRALKKPYEETLKSILYSNAWLATAYSIANLVYALAYYWGSQNIIDGYASQKEFFIVLPALLFSAQTCGQLFALAPDFSKSRVSASRLLDLIDIGKQTNVVSQHDIHASPKKLSAPYDTTDKSATEMEAGSEKPDLPRTGGAAVKFENVQFSYPARPDAQVLKGLDLDVKPGHFAALVGPSGAGKSTIISLVERFYRPSGGHVTIDGRNVSDFIGPDFRNEIALVPQESVMFEGTLKFNLSLGARPDKDVTDAEIEEACKLANIHETIIALPDGYNTRCGPNGNQFSGGQRQRLSIARALLRKPRLLLLDESTSALDSESEKMVQDALENVRKGVTVIAIAHRLHTIEKADRIFVIEDGRCTARGTHRELLRDSESYRTNALHQVLGD</sequence>
<dbReference type="GO" id="GO:0005524">
    <property type="term" value="F:ATP binding"/>
    <property type="evidence" value="ECO:0007669"/>
    <property type="project" value="UniProtKB-KW"/>
</dbReference>
<dbReference type="PROSITE" id="PS50893">
    <property type="entry name" value="ABC_TRANSPORTER_2"/>
    <property type="match status" value="2"/>
</dbReference>
<feature type="transmembrane region" description="Helical" evidence="10">
    <location>
        <begin position="199"/>
        <end position="220"/>
    </location>
</feature>
<feature type="transmembrane region" description="Helical" evidence="10">
    <location>
        <begin position="279"/>
        <end position="299"/>
    </location>
</feature>
<organism evidence="13 14">
    <name type="scientific">Septoria linicola</name>
    <dbReference type="NCBI Taxonomy" id="215465"/>
    <lineage>
        <taxon>Eukaryota</taxon>
        <taxon>Fungi</taxon>
        <taxon>Dikarya</taxon>
        <taxon>Ascomycota</taxon>
        <taxon>Pezizomycotina</taxon>
        <taxon>Dothideomycetes</taxon>
        <taxon>Dothideomycetidae</taxon>
        <taxon>Mycosphaerellales</taxon>
        <taxon>Mycosphaerellaceae</taxon>
        <taxon>Septoria</taxon>
    </lineage>
</organism>
<feature type="domain" description="ABC transporter" evidence="11">
    <location>
        <begin position="1115"/>
        <end position="1354"/>
    </location>
</feature>
<dbReference type="InterPro" id="IPR003439">
    <property type="entry name" value="ABC_transporter-like_ATP-bd"/>
</dbReference>
<dbReference type="CDD" id="cd18577">
    <property type="entry name" value="ABC_6TM_Pgp_ABCB1_D1_like"/>
    <property type="match status" value="1"/>
</dbReference>
<keyword evidence="7 10" id="KW-1133">Transmembrane helix</keyword>
<feature type="transmembrane region" description="Helical" evidence="10">
    <location>
        <begin position="760"/>
        <end position="785"/>
    </location>
</feature>
<dbReference type="Proteomes" id="UP001056384">
    <property type="component" value="Chromosome 12"/>
</dbReference>
<proteinExistence type="inferred from homology"/>
<feature type="region of interest" description="Disordered" evidence="9">
    <location>
        <begin position="668"/>
        <end position="736"/>
    </location>
</feature>
<dbReference type="FunFam" id="1.20.1560.10:FF:000057">
    <property type="entry name" value="ABC multidrug transporter SitT"/>
    <property type="match status" value="2"/>
</dbReference>
<comment type="subcellular location">
    <subcellularLocation>
        <location evidence="1">Membrane</location>
        <topology evidence="1">Multi-pass membrane protein</topology>
    </subcellularLocation>
</comment>
<evidence type="ECO:0000256" key="2">
    <source>
        <dbReference type="ARBA" id="ARBA00007577"/>
    </source>
</evidence>
<dbReference type="SUPFAM" id="SSF52540">
    <property type="entry name" value="P-loop containing nucleoside triphosphate hydrolases"/>
    <property type="match status" value="2"/>
</dbReference>
<keyword evidence="8 10" id="KW-0472">Membrane</keyword>
<evidence type="ECO:0000259" key="11">
    <source>
        <dbReference type="PROSITE" id="PS50893"/>
    </source>
</evidence>
<dbReference type="PANTHER" id="PTHR43394:SF1">
    <property type="entry name" value="ATP-BINDING CASSETTE SUB-FAMILY B MEMBER 10, MITOCHONDRIAL"/>
    <property type="match status" value="1"/>
</dbReference>
<keyword evidence="4 10" id="KW-0812">Transmembrane</keyword>
<name>A0A9Q9B8J4_9PEZI</name>
<evidence type="ECO:0000313" key="13">
    <source>
        <dbReference type="EMBL" id="USW59277.1"/>
    </source>
</evidence>
<dbReference type="FunFam" id="3.40.50.300:FF:000913">
    <property type="entry name" value="ABC multidrug transporter SitT"/>
    <property type="match status" value="1"/>
</dbReference>
<evidence type="ECO:0000259" key="12">
    <source>
        <dbReference type="PROSITE" id="PS50929"/>
    </source>
</evidence>
<dbReference type="InterPro" id="IPR039421">
    <property type="entry name" value="Type_1_exporter"/>
</dbReference>
<evidence type="ECO:0000256" key="7">
    <source>
        <dbReference type="ARBA" id="ARBA00022989"/>
    </source>
</evidence>
<comment type="similarity">
    <text evidence="2">Belongs to the ABC transporter superfamily. ABCB family. Multidrug resistance exporter (TC 3.A.1.201) subfamily.</text>
</comment>
<dbReference type="GO" id="GO:0005743">
    <property type="term" value="C:mitochondrial inner membrane"/>
    <property type="evidence" value="ECO:0007669"/>
    <property type="project" value="TreeGrafter"/>
</dbReference>
<accession>A0A9Q9B8J4</accession>
<keyword evidence="3" id="KW-0813">Transport</keyword>
<keyword evidence="6" id="KW-0067">ATP-binding</keyword>
<feature type="transmembrane region" description="Helical" evidence="10">
    <location>
        <begin position="40"/>
        <end position="67"/>
    </location>
</feature>
<gene>
    <name evidence="13" type="ORF">Slin15195_G125960</name>
</gene>
<feature type="transmembrane region" description="Helical" evidence="10">
    <location>
        <begin position="174"/>
        <end position="193"/>
    </location>
</feature>
<evidence type="ECO:0000256" key="6">
    <source>
        <dbReference type="ARBA" id="ARBA00022840"/>
    </source>
</evidence>
<dbReference type="InterPro" id="IPR027417">
    <property type="entry name" value="P-loop_NTPase"/>
</dbReference>
<dbReference type="CDD" id="cd18578">
    <property type="entry name" value="ABC_6TM_Pgp_ABCB1_D2_like"/>
    <property type="match status" value="1"/>
</dbReference>
<dbReference type="Gene3D" id="3.40.50.300">
    <property type="entry name" value="P-loop containing nucleotide triphosphate hydrolases"/>
    <property type="match status" value="2"/>
</dbReference>
<dbReference type="PANTHER" id="PTHR43394">
    <property type="entry name" value="ATP-DEPENDENT PERMEASE MDL1, MITOCHONDRIAL"/>
    <property type="match status" value="1"/>
</dbReference>
<dbReference type="Gene3D" id="1.20.1560.10">
    <property type="entry name" value="ABC transporter type 1, transmembrane domain"/>
    <property type="match status" value="1"/>
</dbReference>
<reference evidence="13" key="1">
    <citation type="submission" date="2022-06" db="EMBL/GenBank/DDBJ databases">
        <title>Complete genome sequences of two strains of the flax pathogen Septoria linicola.</title>
        <authorList>
            <person name="Lapalu N."/>
            <person name="Simon A."/>
            <person name="Demenou B."/>
            <person name="Paumier D."/>
            <person name="Guillot M.-P."/>
            <person name="Gout L."/>
            <person name="Valade R."/>
        </authorList>
    </citation>
    <scope>NUCLEOTIDE SEQUENCE</scope>
    <source>
        <strain evidence="13">SE15195</strain>
    </source>
</reference>
<dbReference type="GO" id="GO:0016887">
    <property type="term" value="F:ATP hydrolysis activity"/>
    <property type="evidence" value="ECO:0007669"/>
    <property type="project" value="InterPro"/>
</dbReference>
<feature type="transmembrane region" description="Helical" evidence="10">
    <location>
        <begin position="875"/>
        <end position="898"/>
    </location>
</feature>
<feature type="domain" description="ABC transmembrane type-1" evidence="12">
    <location>
        <begin position="763"/>
        <end position="1051"/>
    </location>
</feature>
<feature type="compositionally biased region" description="Basic and acidic residues" evidence="9">
    <location>
        <begin position="695"/>
        <end position="705"/>
    </location>
</feature>
<evidence type="ECO:0000313" key="14">
    <source>
        <dbReference type="Proteomes" id="UP001056384"/>
    </source>
</evidence>
<evidence type="ECO:0000256" key="10">
    <source>
        <dbReference type="SAM" id="Phobius"/>
    </source>
</evidence>
<feature type="transmembrane region" description="Helical" evidence="10">
    <location>
        <begin position="99"/>
        <end position="123"/>
    </location>
</feature>
<evidence type="ECO:0000256" key="8">
    <source>
        <dbReference type="ARBA" id="ARBA00023136"/>
    </source>
</evidence>
<feature type="compositionally biased region" description="Polar residues" evidence="9">
    <location>
        <begin position="683"/>
        <end position="694"/>
    </location>
</feature>
<protein>
    <submittedName>
        <fullName evidence="13">Type 1 protein exporter</fullName>
    </submittedName>
</protein>
<dbReference type="EMBL" id="CP099429">
    <property type="protein sequence ID" value="USW59277.1"/>
    <property type="molecule type" value="Genomic_DNA"/>
</dbReference>
<dbReference type="InterPro" id="IPR036640">
    <property type="entry name" value="ABC1_TM_sf"/>
</dbReference>
<keyword evidence="14" id="KW-1185">Reference proteome</keyword>
<feature type="domain" description="ABC transmembrane type-1" evidence="12">
    <location>
        <begin position="47"/>
        <end position="347"/>
    </location>
</feature>
<evidence type="ECO:0000256" key="4">
    <source>
        <dbReference type="ARBA" id="ARBA00022692"/>
    </source>
</evidence>
<evidence type="ECO:0000256" key="5">
    <source>
        <dbReference type="ARBA" id="ARBA00022741"/>
    </source>
</evidence>
<evidence type="ECO:0000256" key="1">
    <source>
        <dbReference type="ARBA" id="ARBA00004141"/>
    </source>
</evidence>
<dbReference type="GO" id="GO:0015421">
    <property type="term" value="F:ABC-type oligopeptide transporter activity"/>
    <property type="evidence" value="ECO:0007669"/>
    <property type="project" value="TreeGrafter"/>
</dbReference>
<feature type="region of interest" description="Disordered" evidence="9">
    <location>
        <begin position="1082"/>
        <end position="1110"/>
    </location>
</feature>